<name>A0A6N7VUD5_9ACTO</name>
<keyword evidence="2" id="KW-0732">Signal</keyword>
<comment type="caution">
    <text evidence="3">The sequence shown here is derived from an EMBL/GenBank/DDBJ whole genome shotgun (WGS) entry which is preliminary data.</text>
</comment>
<dbReference type="Proteomes" id="UP000470875">
    <property type="component" value="Unassembled WGS sequence"/>
</dbReference>
<feature type="compositionally biased region" description="Polar residues" evidence="1">
    <location>
        <begin position="90"/>
        <end position="101"/>
    </location>
</feature>
<keyword evidence="4" id="KW-1185">Reference proteome</keyword>
<dbReference type="AlphaFoldDB" id="A0A6N7VUD5"/>
<feature type="chain" id="PRO_5027063557" evidence="2">
    <location>
        <begin position="29"/>
        <end position="245"/>
    </location>
</feature>
<reference evidence="3 4" key="1">
    <citation type="submission" date="2019-08" db="EMBL/GenBank/DDBJ databases">
        <title>In-depth cultivation of the pig gut microbiome towards novel bacterial diversity and tailored functional studies.</title>
        <authorList>
            <person name="Wylensek D."/>
            <person name="Hitch T.C.A."/>
            <person name="Clavel T."/>
        </authorList>
    </citation>
    <scope>NUCLEOTIDE SEQUENCE [LARGE SCALE GENOMIC DNA]</scope>
    <source>
        <strain evidence="3 4">WB03_NA08</strain>
    </source>
</reference>
<evidence type="ECO:0000256" key="2">
    <source>
        <dbReference type="SAM" id="SignalP"/>
    </source>
</evidence>
<dbReference type="RefSeq" id="WP_154545101.1">
    <property type="nucleotide sequence ID" value="NZ_VULO01000008.1"/>
</dbReference>
<organism evidence="3 4">
    <name type="scientific">Scrofimicrobium canadense</name>
    <dbReference type="NCBI Taxonomy" id="2652290"/>
    <lineage>
        <taxon>Bacteria</taxon>
        <taxon>Bacillati</taxon>
        <taxon>Actinomycetota</taxon>
        <taxon>Actinomycetes</taxon>
        <taxon>Actinomycetales</taxon>
        <taxon>Actinomycetaceae</taxon>
        <taxon>Scrofimicrobium</taxon>
    </lineage>
</organism>
<proteinExistence type="predicted"/>
<accession>A0A6N7VUD5</accession>
<feature type="signal peptide" evidence="2">
    <location>
        <begin position="1"/>
        <end position="28"/>
    </location>
</feature>
<evidence type="ECO:0000313" key="4">
    <source>
        <dbReference type="Proteomes" id="UP000470875"/>
    </source>
</evidence>
<dbReference type="EMBL" id="VULO01000008">
    <property type="protein sequence ID" value="MSS84590.1"/>
    <property type="molecule type" value="Genomic_DNA"/>
</dbReference>
<evidence type="ECO:0000256" key="1">
    <source>
        <dbReference type="SAM" id="MobiDB-lite"/>
    </source>
</evidence>
<protein>
    <submittedName>
        <fullName evidence="3">Uncharacterized protein</fullName>
    </submittedName>
</protein>
<sequence length="245" mass="25449">MTLHSSIGRFAAAATAALLALAFTGCSASTPTPESGGSSAPTDSSGSAAQMVSCLKAGGAQARISEHSGLLLVQTDAGFDIEDSGDGASVTMTRAGSSDEGSQGPIAIEDIDTGTGKAWAAYDSSRDLNEDPDLQDIYRQCEEKIPGFTQPQFSPESNPEFAAFQEQAQKDGLEFAKCARDEGFDWAEDPQDGAFFVGENVTEDELRGALKACFKPNYAFGWGSGGNIDLGGILGEFMKAGGSDQ</sequence>
<feature type="region of interest" description="Disordered" evidence="1">
    <location>
        <begin position="82"/>
        <end position="109"/>
    </location>
</feature>
<evidence type="ECO:0000313" key="3">
    <source>
        <dbReference type="EMBL" id="MSS84590.1"/>
    </source>
</evidence>
<gene>
    <name evidence="3" type="ORF">FYJ24_07400</name>
</gene>